<dbReference type="KEGG" id="ppso:QPJ95_10075"/>
<dbReference type="PANTHER" id="PTHR38588">
    <property type="entry name" value="BLL0334 PROTEIN"/>
    <property type="match status" value="1"/>
</dbReference>
<dbReference type="PANTHER" id="PTHR38588:SF1">
    <property type="entry name" value="BLL0334 PROTEIN"/>
    <property type="match status" value="1"/>
</dbReference>
<feature type="region of interest" description="Disordered" evidence="1">
    <location>
        <begin position="148"/>
        <end position="185"/>
    </location>
</feature>
<evidence type="ECO:0000313" key="3">
    <source>
        <dbReference type="Proteomes" id="UP001238334"/>
    </source>
</evidence>
<evidence type="ECO:0000256" key="1">
    <source>
        <dbReference type="SAM" id="MobiDB-lite"/>
    </source>
</evidence>
<dbReference type="Gene3D" id="3.30.530.20">
    <property type="match status" value="1"/>
</dbReference>
<dbReference type="Pfam" id="PF06240">
    <property type="entry name" value="COXG"/>
    <property type="match status" value="1"/>
</dbReference>
<sequence>MQMSDQKEIAADPASVYAALLNPEVLMACVPGAQEVKGSPEQGFEATVIQKVGPVKATFKGQVTLSDLVENEKLTIAGEGKGGAAGFAKGGAVVMLSASETGTLLSYDVEARVGGKLAQLGSRLIDGFAKKLADQFFTNLQQALAPEAVTAEEDAIPEGEAKPEDETRPEGEKKTGWLKKVTGRG</sequence>
<dbReference type="RefSeq" id="WP_270919156.1">
    <property type="nucleotide sequence ID" value="NZ_CP127247.1"/>
</dbReference>
<feature type="compositionally biased region" description="Basic and acidic residues" evidence="1">
    <location>
        <begin position="159"/>
        <end position="175"/>
    </location>
</feature>
<dbReference type="AlphaFoldDB" id="A0A9Y2P319"/>
<dbReference type="CDD" id="cd05018">
    <property type="entry name" value="CoxG"/>
    <property type="match status" value="1"/>
</dbReference>
<dbReference type="Proteomes" id="UP001238334">
    <property type="component" value="Chromosome"/>
</dbReference>
<dbReference type="SUPFAM" id="SSF55961">
    <property type="entry name" value="Bet v1-like"/>
    <property type="match status" value="1"/>
</dbReference>
<dbReference type="InterPro" id="IPR010419">
    <property type="entry name" value="CO_DH_gsu"/>
</dbReference>
<name>A0A9Y2P319_9RHOB</name>
<proteinExistence type="predicted"/>
<accession>A0A9Y2P319</accession>
<dbReference type="InterPro" id="IPR023393">
    <property type="entry name" value="START-like_dom_sf"/>
</dbReference>
<gene>
    <name evidence="2" type="ORF">QPJ95_10075</name>
</gene>
<protein>
    <submittedName>
        <fullName evidence="2">Carbon monoxide dehydrogenase subunit G</fullName>
    </submittedName>
</protein>
<reference evidence="2 3" key="1">
    <citation type="submission" date="2023-06" db="EMBL/GenBank/DDBJ databases">
        <title>Parasedimentitalea psychrophila sp. nov., a psychrophilic bacterium isolated from deep-sea sediment.</title>
        <authorList>
            <person name="Li A."/>
        </authorList>
    </citation>
    <scope>NUCLEOTIDE SEQUENCE [LARGE SCALE GENOMIC DNA]</scope>
    <source>
        <strain evidence="2 3">QS115</strain>
    </source>
</reference>
<evidence type="ECO:0000313" key="2">
    <source>
        <dbReference type="EMBL" id="WIY27226.1"/>
    </source>
</evidence>
<dbReference type="EMBL" id="CP127247">
    <property type="protein sequence ID" value="WIY27226.1"/>
    <property type="molecule type" value="Genomic_DNA"/>
</dbReference>
<keyword evidence="3" id="KW-1185">Reference proteome</keyword>
<organism evidence="2 3">
    <name type="scientific">Parasedimentitalea psychrophila</name>
    <dbReference type="NCBI Taxonomy" id="2997337"/>
    <lineage>
        <taxon>Bacteria</taxon>
        <taxon>Pseudomonadati</taxon>
        <taxon>Pseudomonadota</taxon>
        <taxon>Alphaproteobacteria</taxon>
        <taxon>Rhodobacterales</taxon>
        <taxon>Paracoccaceae</taxon>
        <taxon>Parasedimentitalea</taxon>
    </lineage>
</organism>